<feature type="region of interest" description="Disordered" evidence="2">
    <location>
        <begin position="227"/>
        <end position="269"/>
    </location>
</feature>
<dbReference type="PANTHER" id="PTHR14662:SF2">
    <property type="entry name" value="PARTNER AND LOCALIZER OF BRCA2"/>
    <property type="match status" value="1"/>
</dbReference>
<feature type="compositionally biased region" description="Basic and acidic residues" evidence="2">
    <location>
        <begin position="171"/>
        <end position="196"/>
    </location>
</feature>
<feature type="compositionally biased region" description="Polar residues" evidence="2">
    <location>
        <begin position="62"/>
        <end position="73"/>
    </location>
</feature>
<dbReference type="EMBL" id="JAHRIP010075665">
    <property type="protein sequence ID" value="MEQ2310374.1"/>
    <property type="molecule type" value="Genomic_DNA"/>
</dbReference>
<feature type="region of interest" description="Disordered" evidence="2">
    <location>
        <begin position="972"/>
        <end position="1001"/>
    </location>
</feature>
<feature type="compositionally biased region" description="Low complexity" evidence="2">
    <location>
        <begin position="408"/>
        <end position="425"/>
    </location>
</feature>
<evidence type="ECO:0000256" key="1">
    <source>
        <dbReference type="SAM" id="Coils"/>
    </source>
</evidence>
<dbReference type="PANTHER" id="PTHR14662">
    <property type="entry name" value="PARTNER AND LOCALIZER OF BRCA2"/>
    <property type="match status" value="1"/>
</dbReference>
<feature type="compositionally biased region" description="Low complexity" evidence="2">
    <location>
        <begin position="77"/>
        <end position="87"/>
    </location>
</feature>
<comment type="caution">
    <text evidence="4">The sequence shown here is derived from an EMBL/GenBank/DDBJ whole genome shotgun (WGS) entry which is preliminary data.</text>
</comment>
<dbReference type="InterPro" id="IPR015943">
    <property type="entry name" value="WD40/YVTN_repeat-like_dom_sf"/>
</dbReference>
<evidence type="ECO:0000313" key="5">
    <source>
        <dbReference type="Proteomes" id="UP001469553"/>
    </source>
</evidence>
<evidence type="ECO:0000256" key="2">
    <source>
        <dbReference type="SAM" id="MobiDB-lite"/>
    </source>
</evidence>
<dbReference type="InterPro" id="IPR042417">
    <property type="entry name" value="PALB2"/>
</dbReference>
<feature type="compositionally biased region" description="Basic and acidic residues" evidence="2">
    <location>
        <begin position="391"/>
        <end position="405"/>
    </location>
</feature>
<proteinExistence type="predicted"/>
<feature type="compositionally biased region" description="Basic residues" evidence="2">
    <location>
        <begin position="459"/>
        <end position="473"/>
    </location>
</feature>
<feature type="compositionally biased region" description="Polar residues" evidence="2">
    <location>
        <begin position="669"/>
        <end position="712"/>
    </location>
</feature>
<dbReference type="Pfam" id="PF16756">
    <property type="entry name" value="PALB2_WD40"/>
    <property type="match status" value="1"/>
</dbReference>
<evidence type="ECO:0000313" key="4">
    <source>
        <dbReference type="EMBL" id="MEQ2310374.1"/>
    </source>
</evidence>
<organism evidence="4 5">
    <name type="scientific">Ameca splendens</name>
    <dbReference type="NCBI Taxonomy" id="208324"/>
    <lineage>
        <taxon>Eukaryota</taxon>
        <taxon>Metazoa</taxon>
        <taxon>Chordata</taxon>
        <taxon>Craniata</taxon>
        <taxon>Vertebrata</taxon>
        <taxon>Euteleostomi</taxon>
        <taxon>Actinopterygii</taxon>
        <taxon>Neopterygii</taxon>
        <taxon>Teleostei</taxon>
        <taxon>Neoteleostei</taxon>
        <taxon>Acanthomorphata</taxon>
        <taxon>Ovalentaria</taxon>
        <taxon>Atherinomorphae</taxon>
        <taxon>Cyprinodontiformes</taxon>
        <taxon>Goodeidae</taxon>
        <taxon>Ameca</taxon>
    </lineage>
</organism>
<dbReference type="Proteomes" id="UP001469553">
    <property type="component" value="Unassembled WGS sequence"/>
</dbReference>
<feature type="region of interest" description="Disordered" evidence="2">
    <location>
        <begin position="378"/>
        <end position="479"/>
    </location>
</feature>
<name>A0ABV0ZVV3_9TELE</name>
<protein>
    <recommendedName>
        <fullName evidence="3">Partner and localiser of BRCA2 WD40 domain-containing protein</fullName>
    </recommendedName>
</protein>
<keyword evidence="1" id="KW-0175">Coiled coil</keyword>
<dbReference type="Gene3D" id="2.130.10.10">
    <property type="entry name" value="YVTN repeat-like/Quinoprotein amine dehydrogenase"/>
    <property type="match status" value="1"/>
</dbReference>
<accession>A0ABV0ZVV3</accession>
<feature type="region of interest" description="Disordered" evidence="2">
    <location>
        <begin position="60"/>
        <end position="87"/>
    </location>
</feature>
<dbReference type="InterPro" id="IPR036322">
    <property type="entry name" value="WD40_repeat_dom_sf"/>
</dbReference>
<feature type="coiled-coil region" evidence="1">
    <location>
        <begin position="24"/>
        <end position="51"/>
    </location>
</feature>
<feature type="compositionally biased region" description="Basic and acidic residues" evidence="2">
    <location>
        <begin position="234"/>
        <end position="250"/>
    </location>
</feature>
<feature type="compositionally biased region" description="Polar residues" evidence="2">
    <location>
        <begin position="426"/>
        <end position="440"/>
    </location>
</feature>
<keyword evidence="5" id="KW-1185">Reference proteome</keyword>
<feature type="region of interest" description="Disordered" evidence="2">
    <location>
        <begin position="663"/>
        <end position="712"/>
    </location>
</feature>
<dbReference type="SUPFAM" id="SSF50978">
    <property type="entry name" value="WD40 repeat-like"/>
    <property type="match status" value="1"/>
</dbReference>
<feature type="domain" description="Partner and localiser of BRCA2 WD40" evidence="3">
    <location>
        <begin position="1023"/>
        <end position="1345"/>
    </location>
</feature>
<feature type="region of interest" description="Disordered" evidence="2">
    <location>
        <begin position="118"/>
        <end position="196"/>
    </location>
</feature>
<feature type="region of interest" description="Disordered" evidence="2">
    <location>
        <begin position="923"/>
        <end position="953"/>
    </location>
</feature>
<dbReference type="InterPro" id="IPR031920">
    <property type="entry name" value="PALB2_WD40"/>
</dbReference>
<sequence length="1366" mass="149202">MDSNISDVLHSEEQLRNTLHCDDKEKLRRKLAHLQREYLKTAQKLKRAERLDAVRRHVKSRISLQKQQDQSVPEVTPNSSINPSSFIINTNNSSIPASAQSQAVAVDSDTSRRQQVIRFSLPGDPTCPQTPDPSNDVARSHRPSPALRLRSKRGRLLWEKRNADALQSSNDGKRQREQTERTENARTAEQEWTIKKEDVFNESEELFSGPEFESPSLLLTHWSTQEHTNTGHKMGKENQRPQEERGKETDLDVSGKVGEPALTTEEGQNVRKNNSVNNEIGEDSVRQSAERETVACEEGSHENIEQNAAQTTGIEKHEDFVEIKEEKNQITADEKAVSLLDSCTLVEGLLFPVEYYVRTTRRMTLSQSQPDVQAVILSQLSAGRHRRSRGRRTDRDVQRSDRHTQTDLSSPTTLPTSLEPLESSPANTSKDFSQRSSDISGSVIPEAPFSPPVLSVRPPRGRRKGRGTGRGRPQRPQLLKQGCEQTAGGLQAPSTSELSTRFIHQADDTNTCIKPLQSATHSCPALPSSSVSEAPTSITAEHQEKVYPIFLKSTISRPQLMNTGKPEWQSLFLPSLSPSSETSQLSLPSLISRVKSLDILQDFHLPDDQFASLKLHKLRQVAVESGLEHFSTPSHNTRRRSHFLYSAMDPLTPCSLPLSLTPTITNSPCPNESEQTSAQTGPNESEQTSAQTGPNESEQTSAQTETSRTTVELSAASLNRSTETVSVVQEFTECCKLKEHETVTQTCTVLRSSDKSKNCVEPQAQCNVDRTVCKENDVEHLDEPKVDQSASEKYVPLENPVATNPRFEDRCITEKVSLDFSESKTAEEAPISCTDSQVCKDAAAKSPVNNLNLQYSSEGFEEPTKTDFSKDRMIKNKASQFLFKSPLDSVRSPFTASYLPSSVSPVLPSLGITPNAALLTSCPSSPSLSLPPPHSPSTQDLSPPDHSPGLSITSLPASLPSPSLCSQIQGLSEPLASSDRGDGDEPAACPTPSRIQLQSSAGEMGMTTEGVAEKWLLRCTHTLEAPAGGSLVDACCVSGPSGSLCVAAAGKWAVCLWSQTSESDWSLKHTWTFSEPVINVFPVPDSAGLMFVSLGQLEIRELRMLSCCSLRQTLICEGIIQAVVGLYSSRVVTSSDSAAGSTLQVFTLSDSSGLLSSQSLVSPGVCVSTLAPVEGLPDALTGADEGGHIFIWNLKTGQLLSRVLLEQGLSNTACLRGYSYCGALLVLLQHQFLSSLDQEEKNHMSSEEKMKPALLSLVGINPLSGKSVLVTRLCPPKGWTGRLCEVDVNSSRIVGLSQSGCVCVWELGEGGTSRTMEAPEDEDWQLVRWGEGDTLVIGHQNGDVSLRSYSVGRQAEARTDTKTLLL</sequence>
<gene>
    <name evidence="4" type="ORF">AMECASPLE_008179</name>
</gene>
<evidence type="ECO:0000259" key="3">
    <source>
        <dbReference type="Pfam" id="PF16756"/>
    </source>
</evidence>
<reference evidence="4 5" key="1">
    <citation type="submission" date="2021-06" db="EMBL/GenBank/DDBJ databases">
        <authorList>
            <person name="Palmer J.M."/>
        </authorList>
    </citation>
    <scope>NUCLEOTIDE SEQUENCE [LARGE SCALE GENOMIC DNA]</scope>
    <source>
        <strain evidence="4 5">AS_MEX2019</strain>
        <tissue evidence="4">Muscle</tissue>
    </source>
</reference>